<dbReference type="InterPro" id="IPR036421">
    <property type="entry name" value="Fe_dep_repressor_sf"/>
</dbReference>
<dbReference type="InterPro" id="IPR007167">
    <property type="entry name" value="Fe-transptr_FeoA-like"/>
</dbReference>
<dbReference type="EMBL" id="CP036278">
    <property type="protein sequence ID" value="QDU57998.1"/>
    <property type="molecule type" value="Genomic_DNA"/>
</dbReference>
<dbReference type="InterPro" id="IPR036388">
    <property type="entry name" value="WH-like_DNA-bd_sf"/>
</dbReference>
<dbReference type="Gene3D" id="1.10.10.10">
    <property type="entry name" value="Winged helix-like DNA-binding domain superfamily/Winged helix DNA-binding domain"/>
    <property type="match status" value="1"/>
</dbReference>
<keyword evidence="1" id="KW-0408">Iron</keyword>
<dbReference type="Gene3D" id="2.30.30.90">
    <property type="match status" value="1"/>
</dbReference>
<dbReference type="PANTHER" id="PTHR33238">
    <property type="entry name" value="IRON (METAL) DEPENDENT REPRESSOR, DTXR FAMILY"/>
    <property type="match status" value="1"/>
</dbReference>
<dbReference type="SMART" id="SM00899">
    <property type="entry name" value="FeoA"/>
    <property type="match status" value="2"/>
</dbReference>
<dbReference type="SMART" id="SM00529">
    <property type="entry name" value="HTH_DTXR"/>
    <property type="match status" value="1"/>
</dbReference>
<dbReference type="InterPro" id="IPR022689">
    <property type="entry name" value="Iron_dep_repressor"/>
</dbReference>
<keyword evidence="4" id="KW-1185">Reference proteome</keyword>
<dbReference type="Pfam" id="PF02742">
    <property type="entry name" value="Fe_dep_repr_C"/>
    <property type="match status" value="1"/>
</dbReference>
<dbReference type="KEGG" id="amuc:Pan181_42230"/>
<dbReference type="GO" id="GO:0003700">
    <property type="term" value="F:DNA-binding transcription factor activity"/>
    <property type="evidence" value="ECO:0007669"/>
    <property type="project" value="InterPro"/>
</dbReference>
<feature type="domain" description="Ferrous iron transporter FeoA-like" evidence="2">
    <location>
        <begin position="180"/>
        <end position="251"/>
    </location>
</feature>
<dbReference type="RefSeq" id="WP_145249496.1">
    <property type="nucleotide sequence ID" value="NZ_CP036278.1"/>
</dbReference>
<dbReference type="SUPFAM" id="SSF47979">
    <property type="entry name" value="Iron-dependent repressor protein, dimerization domain"/>
    <property type="match status" value="1"/>
</dbReference>
<reference evidence="3 4" key="1">
    <citation type="submission" date="2019-02" db="EMBL/GenBank/DDBJ databases">
        <title>Deep-cultivation of Planctomycetes and their phenomic and genomic characterization uncovers novel biology.</title>
        <authorList>
            <person name="Wiegand S."/>
            <person name="Jogler M."/>
            <person name="Boedeker C."/>
            <person name="Pinto D."/>
            <person name="Vollmers J."/>
            <person name="Rivas-Marin E."/>
            <person name="Kohn T."/>
            <person name="Peeters S.H."/>
            <person name="Heuer A."/>
            <person name="Rast P."/>
            <person name="Oberbeckmann S."/>
            <person name="Bunk B."/>
            <person name="Jeske O."/>
            <person name="Meyerdierks A."/>
            <person name="Storesund J.E."/>
            <person name="Kallscheuer N."/>
            <person name="Luecker S."/>
            <person name="Lage O.M."/>
            <person name="Pohl T."/>
            <person name="Merkel B.J."/>
            <person name="Hornburger P."/>
            <person name="Mueller R.-W."/>
            <person name="Bruemmer F."/>
            <person name="Labrenz M."/>
            <person name="Spormann A.M."/>
            <person name="Op den Camp H."/>
            <person name="Overmann J."/>
            <person name="Amann R."/>
            <person name="Jetten M.S.M."/>
            <person name="Mascher T."/>
            <person name="Medema M.H."/>
            <person name="Devos D.P."/>
            <person name="Kaster A.-K."/>
            <person name="Ovreas L."/>
            <person name="Rohde M."/>
            <person name="Galperin M.Y."/>
            <person name="Jogler C."/>
        </authorList>
    </citation>
    <scope>NUCLEOTIDE SEQUENCE [LARGE SCALE GENOMIC DNA]</scope>
    <source>
        <strain evidence="3 4">Pan181</strain>
    </source>
</reference>
<name>A0A518ATE8_9BACT</name>
<protein>
    <submittedName>
        <fullName evidence="3">Iron-dependent repressor IdeR</fullName>
    </submittedName>
</protein>
<dbReference type="InterPro" id="IPR038157">
    <property type="entry name" value="FeoA_core_dom"/>
</dbReference>
<gene>
    <name evidence="3" type="primary">ideR_1</name>
    <name evidence="3" type="ORF">Pan181_42230</name>
</gene>
<dbReference type="GO" id="GO:0046914">
    <property type="term" value="F:transition metal ion binding"/>
    <property type="evidence" value="ECO:0007669"/>
    <property type="project" value="InterPro"/>
</dbReference>
<organism evidence="3 4">
    <name type="scientific">Aeoliella mucimassa</name>
    <dbReference type="NCBI Taxonomy" id="2527972"/>
    <lineage>
        <taxon>Bacteria</taxon>
        <taxon>Pseudomonadati</taxon>
        <taxon>Planctomycetota</taxon>
        <taxon>Planctomycetia</taxon>
        <taxon>Pirellulales</taxon>
        <taxon>Lacipirellulaceae</taxon>
        <taxon>Aeoliella</taxon>
    </lineage>
</organism>
<dbReference type="InterPro" id="IPR008988">
    <property type="entry name" value="Transcriptional_repressor_C"/>
</dbReference>
<dbReference type="Proteomes" id="UP000315750">
    <property type="component" value="Chromosome"/>
</dbReference>
<proteinExistence type="predicted"/>
<feature type="domain" description="Ferrous iron transporter FeoA-like" evidence="2">
    <location>
        <begin position="262"/>
        <end position="336"/>
    </location>
</feature>
<dbReference type="InterPro" id="IPR050536">
    <property type="entry name" value="DtxR_MntR_Metal-Reg"/>
</dbReference>
<dbReference type="GO" id="GO:0046983">
    <property type="term" value="F:protein dimerization activity"/>
    <property type="evidence" value="ECO:0007669"/>
    <property type="project" value="InterPro"/>
</dbReference>
<evidence type="ECO:0000256" key="1">
    <source>
        <dbReference type="ARBA" id="ARBA00023004"/>
    </source>
</evidence>
<dbReference type="AlphaFoldDB" id="A0A518ATE8"/>
<dbReference type="SUPFAM" id="SSF50037">
    <property type="entry name" value="C-terminal domain of transcriptional repressors"/>
    <property type="match status" value="1"/>
</dbReference>
<accession>A0A518ATE8</accession>
<evidence type="ECO:0000313" key="3">
    <source>
        <dbReference type="EMBL" id="QDU57998.1"/>
    </source>
</evidence>
<dbReference type="Pfam" id="PF04023">
    <property type="entry name" value="FeoA"/>
    <property type="match status" value="2"/>
</dbReference>
<dbReference type="InterPro" id="IPR001367">
    <property type="entry name" value="Fe_dep_repressor"/>
</dbReference>
<evidence type="ECO:0000313" key="4">
    <source>
        <dbReference type="Proteomes" id="UP000315750"/>
    </source>
</evidence>
<sequence length="344" mass="37855">MLHPALGLLAVAVLLAGAWLLFWPGIGLVSLIRRVLLVDERERIEDALKHLYDCEYTGSLATIHSLAGALDLRVSRVAVLTQRLESLGLMRAEGDGLRLTPEGRHDALKVIRVHRLWEAYLADRTGFEEAEWHGEADRREHHTSADQLEKIVRATGNPRFDPHGDPIPTEEGEVLSRRGQPLSDLNIGSTGVIVHVEDEPEAIYAQLRAQSIHVGQHLKVVHKSSRRVCVEVDGEEQVMAPVVAANVSVELLPTREPVEIVDRLSSLAVGESREVVGIAPACQGPERRRLLDLGLLPGTQVTAVMRSPTRDPTAYRIRGALIALRHQQAELVTVRPAGEEKPSS</sequence>
<evidence type="ECO:0000259" key="2">
    <source>
        <dbReference type="SMART" id="SM00899"/>
    </source>
</evidence>
<dbReference type="PANTHER" id="PTHR33238:SF7">
    <property type="entry name" value="IRON-DEPENDENT TRANSCRIPTIONAL REGULATOR"/>
    <property type="match status" value="1"/>
</dbReference>
<dbReference type="OrthoDB" id="9791355at2"/>